<feature type="signal peptide" evidence="2">
    <location>
        <begin position="1"/>
        <end position="24"/>
    </location>
</feature>
<keyword evidence="5" id="KW-1185">Reference proteome</keyword>
<comment type="caution">
    <text evidence="4">The sequence shown here is derived from an EMBL/GenBank/DDBJ whole genome shotgun (WGS) entry which is preliminary data.</text>
</comment>
<evidence type="ECO:0000256" key="1">
    <source>
        <dbReference type="SAM" id="MobiDB-lite"/>
    </source>
</evidence>
<keyword evidence="2" id="KW-0732">Signal</keyword>
<gene>
    <name evidence="4" type="ORF">H8B09_17575</name>
</gene>
<dbReference type="Proteomes" id="UP000609346">
    <property type="component" value="Unassembled WGS sequence"/>
</dbReference>
<accession>A0ABR8MX86</accession>
<dbReference type="InterPro" id="IPR001119">
    <property type="entry name" value="SLH_dom"/>
</dbReference>
<feature type="domain" description="SLH" evidence="3">
    <location>
        <begin position="516"/>
        <end position="572"/>
    </location>
</feature>
<evidence type="ECO:0000313" key="5">
    <source>
        <dbReference type="Proteomes" id="UP000609346"/>
    </source>
</evidence>
<dbReference type="InterPro" id="IPR051465">
    <property type="entry name" value="Cell_Envelope_Struct_Comp"/>
</dbReference>
<feature type="compositionally biased region" description="Low complexity" evidence="1">
    <location>
        <begin position="164"/>
        <end position="192"/>
    </location>
</feature>
<sequence length="572" mass="61040">MMKIKRIAVLLFICCLVLPMNVFAADSASSSGSDLIQWSRQAVAVDSSASTFSVDIVMGKHDPFSSLEFGVKLNGPITLKDISYNQTVSNNRVSAVSNNTQYFGFVDTTNRYNGDFTVCTLTFNYADNASASATIVETNVTTITGVGTANKESLAPNKTVTITRNTTSVTPTDPGNTGNTGNTGGTDSNGSNEQPNKGRYLFNVDDFTALTALENGSTDAQGVKTAVFKVKQDEIGSANEIAVQFSSLFVNSNERRYIRIETPFGTVTLPDHVIPANQLGSASTITLVIKKVDAAALSSAVKQQLGGKPVIDLSFELDGKPIAWNNNNAPVTVSIPYAPTDAERGDLNGILAAYIDGSGNVQIVPSGRYHAESGAVVFQATHFSTYTVIKSTKTFDDIATSWARKDIEALAVRGIITGTSATRFAPNAEITRADFTKLLVGVLGKHAEESGEGFSDVPANAYYYDAVMTAKALGLASGSGKNEFRPKSPVTRQDMMVLLERAFTASGHPLTKTAELKAYKDAKQVSAYAQESVSKLIASGIISGSDGKLRPLDHLTRAEAAKVLRLLYEELY</sequence>
<dbReference type="EMBL" id="JACXZA010000004">
    <property type="protein sequence ID" value="MBD3920578.1"/>
    <property type="molecule type" value="Genomic_DNA"/>
</dbReference>
<dbReference type="RefSeq" id="WP_224753709.1">
    <property type="nucleotide sequence ID" value="NZ_JACXZA010000004.1"/>
</dbReference>
<dbReference type="PANTHER" id="PTHR43308">
    <property type="entry name" value="OUTER MEMBRANE PROTEIN ALPHA-RELATED"/>
    <property type="match status" value="1"/>
</dbReference>
<dbReference type="PANTHER" id="PTHR43308:SF5">
    <property type="entry name" value="S-LAYER PROTEIN _ PEPTIDOGLYCAN ENDO-BETA-N-ACETYLGLUCOSAMINIDASE"/>
    <property type="match status" value="1"/>
</dbReference>
<name>A0ABR8MX86_9BACL</name>
<feature type="chain" id="PRO_5047051394" evidence="2">
    <location>
        <begin position="25"/>
        <end position="572"/>
    </location>
</feature>
<feature type="region of interest" description="Disordered" evidence="1">
    <location>
        <begin position="164"/>
        <end position="197"/>
    </location>
</feature>
<feature type="domain" description="SLH" evidence="3">
    <location>
        <begin position="454"/>
        <end position="513"/>
    </location>
</feature>
<evidence type="ECO:0000256" key="2">
    <source>
        <dbReference type="SAM" id="SignalP"/>
    </source>
</evidence>
<feature type="domain" description="SLH" evidence="3">
    <location>
        <begin position="390"/>
        <end position="453"/>
    </location>
</feature>
<dbReference type="PROSITE" id="PS51272">
    <property type="entry name" value="SLH"/>
    <property type="match status" value="3"/>
</dbReference>
<evidence type="ECO:0000313" key="4">
    <source>
        <dbReference type="EMBL" id="MBD3920578.1"/>
    </source>
</evidence>
<proteinExistence type="predicted"/>
<protein>
    <submittedName>
        <fullName evidence="4">S-layer homology domain-containing protein</fullName>
    </submittedName>
</protein>
<dbReference type="Pfam" id="PF00395">
    <property type="entry name" value="SLH"/>
    <property type="match status" value="3"/>
</dbReference>
<reference evidence="4 5" key="1">
    <citation type="submission" date="2020-09" db="EMBL/GenBank/DDBJ databases">
        <title>Paenibacillus sp. strain PR3 16S rRNA gene Genome sequencing and assembly.</title>
        <authorList>
            <person name="Kim J."/>
        </authorList>
    </citation>
    <scope>NUCLEOTIDE SEQUENCE [LARGE SCALE GENOMIC DNA]</scope>
    <source>
        <strain evidence="4 5">PR3</strain>
    </source>
</reference>
<evidence type="ECO:0000259" key="3">
    <source>
        <dbReference type="PROSITE" id="PS51272"/>
    </source>
</evidence>
<organism evidence="4 5">
    <name type="scientific">Paenibacillus terricola</name>
    <dbReference type="NCBI Taxonomy" id="2763503"/>
    <lineage>
        <taxon>Bacteria</taxon>
        <taxon>Bacillati</taxon>
        <taxon>Bacillota</taxon>
        <taxon>Bacilli</taxon>
        <taxon>Bacillales</taxon>
        <taxon>Paenibacillaceae</taxon>
        <taxon>Paenibacillus</taxon>
    </lineage>
</organism>